<dbReference type="SUPFAM" id="SSF49899">
    <property type="entry name" value="Concanavalin A-like lectins/glucanases"/>
    <property type="match status" value="1"/>
</dbReference>
<dbReference type="EMBL" id="QRDZ01000023">
    <property type="protein sequence ID" value="RED64428.1"/>
    <property type="molecule type" value="Genomic_DNA"/>
</dbReference>
<dbReference type="Proteomes" id="UP000256977">
    <property type="component" value="Unassembled WGS sequence"/>
</dbReference>
<sequence length="903" mass="99664">MFASSIRIERLILPIAIAALLTIASFLIPNKASAADFTWTYGADTTQDQFTHVDLNPGIARDAQGNLWVIYTDGSLIIHRLKGTTIDDLIELPNGTRDTSFNRPHGDDNYWLNGLWIDPADGKWYATVHMEFNYNPNWPSGRWTRGIGLATSTDEGLNWHYEGDIVTSDNPTKRDEFAGDYWDWGVGDQSLYVDAAGGYFYLFYGAGWQSKSEWRDYLSTRVARCEISSKMMPGCWQKWHNGSWSEPGLGGHDTDLFNNSGINAVFYSTYLNKFVAVGQTMIPGRHDGTFATATDLSTQNWTVPEKFIDADRLYWYNWAVDPTTSDRMQIGQNFRLYSAQNFYENKSGKYINVSLGPGTTVPITFPGSYPEVSVPDYSPLWDWTPAGAYRQDFSNNGIGGWQKIYGTADWTVEDKQLKSTTQDGGATLAVDNASPSISDGYMSFTVKPVSNQRFKAVFRYQDWNRFAAILYDNGNIGWDNGTSVGNLFSIPPFADNSVHLIDIYFKGDLITVYIDHEQKYSGKIPSFPTEAGKIGFSTWYYSTIMFDNVVVSASLPVSPHPLPPYIASYSNDFGGGIAGYQERFGSGGTWAVENGELSGTAGAGTTVAIDSNSPRIKNATIKAKVKPISGQRFGIVARFNQNATAVSYNAITYENGNIGYDTSSATGTLVSGINLADGSWHDLEITLNGLFVVIKVDGVIRYSGEVAAFRMGEGNIGFMTSNNAHVHFDEVSYRMSEVYHFQKGINDFRNAAGNGTWLHENGMLSGQSNAGEWTTNLNETMGDVADGKLSFSVTPIAETRFIALLRYTGDTQLGLMYNDGEYLLYAYQNGQSTMQSLFNGPVLPLGTNHDIDIAFSGQNLKIAIDGVEKYSGAPNIPTTAGKIGFSLWANSHVHFDNVVVARD</sequence>
<reference evidence="1 2" key="1">
    <citation type="submission" date="2018-07" db="EMBL/GenBank/DDBJ databases">
        <title>Genomic Encyclopedia of Type Strains, Phase III (KMG-III): the genomes of soil and plant-associated and newly described type strains.</title>
        <authorList>
            <person name="Whitman W."/>
        </authorList>
    </citation>
    <scope>NUCLEOTIDE SEQUENCE [LARGE SCALE GENOMIC DNA]</scope>
    <source>
        <strain evidence="1 2">CECT 7287</strain>
    </source>
</reference>
<dbReference type="Gene3D" id="2.60.120.560">
    <property type="entry name" value="Exo-inulinase, domain 1"/>
    <property type="match status" value="3"/>
</dbReference>
<protein>
    <submittedName>
        <fullName evidence="1">Uncharacterized protein</fullName>
    </submittedName>
</protein>
<evidence type="ECO:0000313" key="2">
    <source>
        <dbReference type="Proteomes" id="UP000256977"/>
    </source>
</evidence>
<dbReference type="InterPro" id="IPR013320">
    <property type="entry name" value="ConA-like_dom_sf"/>
</dbReference>
<accession>A0A3D9IRX8</accession>
<comment type="caution">
    <text evidence="1">The sequence shown here is derived from an EMBL/GenBank/DDBJ whole genome shotgun (WGS) entry which is preliminary data.</text>
</comment>
<keyword evidence="2" id="KW-1185">Reference proteome</keyword>
<evidence type="ECO:0000313" key="1">
    <source>
        <dbReference type="EMBL" id="RED64428.1"/>
    </source>
</evidence>
<organism evidence="1 2">
    <name type="scientific">Cohnella phaseoli</name>
    <dbReference type="NCBI Taxonomy" id="456490"/>
    <lineage>
        <taxon>Bacteria</taxon>
        <taxon>Bacillati</taxon>
        <taxon>Bacillota</taxon>
        <taxon>Bacilli</taxon>
        <taxon>Bacillales</taxon>
        <taxon>Paenibacillaceae</taxon>
        <taxon>Cohnella</taxon>
    </lineage>
</organism>
<dbReference type="RefSeq" id="WP_220377167.1">
    <property type="nucleotide sequence ID" value="NZ_QRDZ01000023.1"/>
</dbReference>
<name>A0A3D9IRX8_9BACL</name>
<dbReference type="AlphaFoldDB" id="A0A3D9IRX8"/>
<gene>
    <name evidence="1" type="ORF">DFP98_123100</name>
</gene>
<proteinExistence type="predicted"/>